<proteinExistence type="predicted"/>
<evidence type="ECO:0000313" key="2">
    <source>
        <dbReference type="EMBL" id="KAF0697872.1"/>
    </source>
</evidence>
<evidence type="ECO:0000256" key="1">
    <source>
        <dbReference type="SAM" id="MobiDB-lite"/>
    </source>
</evidence>
<gene>
    <name evidence="3" type="primary">Aste57867_11455</name>
    <name evidence="2" type="ORF">As57867_011412</name>
    <name evidence="3" type="ORF">ASTE57867_11455</name>
</gene>
<reference evidence="3 4" key="1">
    <citation type="submission" date="2019-03" db="EMBL/GenBank/DDBJ databases">
        <authorList>
            <person name="Gaulin E."/>
            <person name="Dumas B."/>
        </authorList>
    </citation>
    <scope>NUCLEOTIDE SEQUENCE [LARGE SCALE GENOMIC DNA]</scope>
    <source>
        <strain evidence="3">CBS 568.67</strain>
    </source>
</reference>
<protein>
    <submittedName>
        <fullName evidence="3">Aste57867_11455 protein</fullName>
    </submittedName>
</protein>
<evidence type="ECO:0000313" key="3">
    <source>
        <dbReference type="EMBL" id="VFT88316.1"/>
    </source>
</evidence>
<organism evidence="3 4">
    <name type="scientific">Aphanomyces stellatus</name>
    <dbReference type="NCBI Taxonomy" id="120398"/>
    <lineage>
        <taxon>Eukaryota</taxon>
        <taxon>Sar</taxon>
        <taxon>Stramenopiles</taxon>
        <taxon>Oomycota</taxon>
        <taxon>Saprolegniomycetes</taxon>
        <taxon>Saprolegniales</taxon>
        <taxon>Verrucalvaceae</taxon>
        <taxon>Aphanomyces</taxon>
    </lineage>
</organism>
<feature type="region of interest" description="Disordered" evidence="1">
    <location>
        <begin position="82"/>
        <end position="103"/>
    </location>
</feature>
<keyword evidence="4" id="KW-1185">Reference proteome</keyword>
<sequence>MWQRAAMPCARQVRSIVARRSKCKNCKQMYLLNLSVCASTYCSLDCQSNFQYLEHVSGRLRSYFEEAKNQHAVETEAACGARKTGAAQTTATASTAWPKPRGD</sequence>
<dbReference type="EMBL" id="VJMH01005283">
    <property type="protein sequence ID" value="KAF0697872.1"/>
    <property type="molecule type" value="Genomic_DNA"/>
</dbReference>
<dbReference type="OrthoDB" id="78289at2759"/>
<reference evidence="2" key="2">
    <citation type="submission" date="2019-06" db="EMBL/GenBank/DDBJ databases">
        <title>Genomics analysis of Aphanomyces spp. identifies a new class of oomycete effector associated with host adaptation.</title>
        <authorList>
            <person name="Gaulin E."/>
        </authorList>
    </citation>
    <scope>NUCLEOTIDE SEQUENCE</scope>
    <source>
        <strain evidence="2">CBS 578.67</strain>
    </source>
</reference>
<feature type="compositionally biased region" description="Low complexity" evidence="1">
    <location>
        <begin position="84"/>
        <end position="96"/>
    </location>
</feature>
<dbReference type="AlphaFoldDB" id="A0A485KTL9"/>
<dbReference type="Proteomes" id="UP000332933">
    <property type="component" value="Unassembled WGS sequence"/>
</dbReference>
<accession>A0A485KTL9</accession>
<evidence type="ECO:0000313" key="4">
    <source>
        <dbReference type="Proteomes" id="UP000332933"/>
    </source>
</evidence>
<name>A0A485KTL9_9STRA</name>
<dbReference type="EMBL" id="CAADRA010005304">
    <property type="protein sequence ID" value="VFT88316.1"/>
    <property type="molecule type" value="Genomic_DNA"/>
</dbReference>